<feature type="domain" description="GST C-terminal" evidence="7">
    <location>
        <begin position="90"/>
        <end position="219"/>
    </location>
</feature>
<proteinExistence type="inferred from homology"/>
<dbReference type="InterPro" id="IPR010987">
    <property type="entry name" value="Glutathione-S-Trfase_C-like"/>
</dbReference>
<accession>A0A9Q0YKC3</accession>
<evidence type="ECO:0000256" key="4">
    <source>
        <dbReference type="ARBA" id="ARBA00022679"/>
    </source>
</evidence>
<dbReference type="SUPFAM" id="SSF47616">
    <property type="entry name" value="GST C-terminal domain-like"/>
    <property type="match status" value="1"/>
</dbReference>
<evidence type="ECO:0000313" key="8">
    <source>
        <dbReference type="EMBL" id="KAJ8023994.1"/>
    </source>
</evidence>
<dbReference type="CDD" id="cd03183">
    <property type="entry name" value="GST_C_Theta"/>
    <property type="match status" value="1"/>
</dbReference>
<dbReference type="AlphaFoldDB" id="A0A9Q0YKC3"/>
<evidence type="ECO:0000256" key="2">
    <source>
        <dbReference type="ARBA" id="ARBA00009899"/>
    </source>
</evidence>
<dbReference type="InterPro" id="IPR040079">
    <property type="entry name" value="Glutathione_S-Trfase"/>
</dbReference>
<reference evidence="8" key="1">
    <citation type="submission" date="2021-10" db="EMBL/GenBank/DDBJ databases">
        <title>Tropical sea cucumber genome reveals ecological adaptation and Cuvierian tubules defense mechanism.</title>
        <authorList>
            <person name="Chen T."/>
        </authorList>
    </citation>
    <scope>NUCLEOTIDE SEQUENCE</scope>
    <source>
        <strain evidence="8">Nanhai2018</strain>
        <tissue evidence="8">Muscle</tissue>
    </source>
</reference>
<dbReference type="PANTHER" id="PTHR43917">
    <property type="match status" value="1"/>
</dbReference>
<dbReference type="Pfam" id="PF00043">
    <property type="entry name" value="GST_C"/>
    <property type="match status" value="1"/>
</dbReference>
<comment type="similarity">
    <text evidence="2">Belongs to the GST superfamily. Theta family.</text>
</comment>
<feature type="domain" description="GST N-terminal" evidence="6">
    <location>
        <begin position="3"/>
        <end position="84"/>
    </location>
</feature>
<name>A0A9Q0YKC3_HOLLE</name>
<sequence length="223" mass="25535">MEGTFDFYHFPISQPSRSIHLLLKLVNAPHNVHHVDLISGEHKKPAYLEINPFHTVPFLVHGDFSLSESPAIARYIISNVKCDDHWYPADLKKRARVDEFLSYHHTTIRKAGVRVAFAFYLTGFFTGKKETEEDKQAALKGLDETLAVFESYFLKSGAFIAGDEISIADLFAASEQILQADMSKKDYLASRPKVKEWLERVKEATKPHFEEVFQPFNDFVKTL</sequence>
<keyword evidence="4" id="KW-0808">Transferase</keyword>
<dbReference type="InterPro" id="IPR036249">
    <property type="entry name" value="Thioredoxin-like_sf"/>
</dbReference>
<dbReference type="FunFam" id="1.20.1050.10:FF:000039">
    <property type="entry name" value="Glutathione S-transferase theta-1"/>
    <property type="match status" value="1"/>
</dbReference>
<dbReference type="Gene3D" id="3.40.30.10">
    <property type="entry name" value="Glutaredoxin"/>
    <property type="match status" value="1"/>
</dbReference>
<organism evidence="8 9">
    <name type="scientific">Holothuria leucospilota</name>
    <name type="common">Black long sea cucumber</name>
    <name type="synonym">Mertensiothuria leucospilota</name>
    <dbReference type="NCBI Taxonomy" id="206669"/>
    <lineage>
        <taxon>Eukaryota</taxon>
        <taxon>Metazoa</taxon>
        <taxon>Echinodermata</taxon>
        <taxon>Eleutherozoa</taxon>
        <taxon>Echinozoa</taxon>
        <taxon>Holothuroidea</taxon>
        <taxon>Aspidochirotacea</taxon>
        <taxon>Aspidochirotida</taxon>
        <taxon>Holothuriidae</taxon>
        <taxon>Holothuria</taxon>
    </lineage>
</organism>
<evidence type="ECO:0000313" key="9">
    <source>
        <dbReference type="Proteomes" id="UP001152320"/>
    </source>
</evidence>
<dbReference type="EMBL" id="JAIZAY010000019">
    <property type="protein sequence ID" value="KAJ8023994.1"/>
    <property type="molecule type" value="Genomic_DNA"/>
</dbReference>
<dbReference type="SFLD" id="SFLDS00019">
    <property type="entry name" value="Glutathione_Transferase_(cytos"/>
    <property type="match status" value="1"/>
</dbReference>
<evidence type="ECO:0000256" key="3">
    <source>
        <dbReference type="ARBA" id="ARBA00022490"/>
    </source>
</evidence>
<dbReference type="GO" id="GO:0005737">
    <property type="term" value="C:cytoplasm"/>
    <property type="evidence" value="ECO:0007669"/>
    <property type="project" value="UniProtKB-SubCell"/>
</dbReference>
<dbReference type="Gene3D" id="1.20.1050.10">
    <property type="match status" value="1"/>
</dbReference>
<dbReference type="Pfam" id="PF13417">
    <property type="entry name" value="GST_N_3"/>
    <property type="match status" value="1"/>
</dbReference>
<evidence type="ECO:0000259" key="7">
    <source>
        <dbReference type="PROSITE" id="PS50405"/>
    </source>
</evidence>
<dbReference type="OrthoDB" id="422574at2759"/>
<dbReference type="GO" id="GO:0004364">
    <property type="term" value="F:glutathione transferase activity"/>
    <property type="evidence" value="ECO:0007669"/>
    <property type="project" value="UniProtKB-EC"/>
</dbReference>
<dbReference type="SFLD" id="SFLDG00358">
    <property type="entry name" value="Main_(cytGST)"/>
    <property type="match status" value="1"/>
</dbReference>
<dbReference type="InterPro" id="IPR004046">
    <property type="entry name" value="GST_C"/>
</dbReference>
<dbReference type="PROSITE" id="PS50405">
    <property type="entry name" value="GST_CTER"/>
    <property type="match status" value="1"/>
</dbReference>
<evidence type="ECO:0000259" key="6">
    <source>
        <dbReference type="PROSITE" id="PS50404"/>
    </source>
</evidence>
<dbReference type="InterPro" id="IPR036282">
    <property type="entry name" value="Glutathione-S-Trfase_C_sf"/>
</dbReference>
<comment type="subcellular location">
    <subcellularLocation>
        <location evidence="1">Cytoplasm</location>
    </subcellularLocation>
</comment>
<dbReference type="PROSITE" id="PS50404">
    <property type="entry name" value="GST_NTER"/>
    <property type="match status" value="1"/>
</dbReference>
<gene>
    <name evidence="8" type="ORF">HOLleu_36593</name>
</gene>
<keyword evidence="3" id="KW-0963">Cytoplasm</keyword>
<evidence type="ECO:0000256" key="5">
    <source>
        <dbReference type="ARBA" id="ARBA00047960"/>
    </source>
</evidence>
<dbReference type="SUPFAM" id="SSF52833">
    <property type="entry name" value="Thioredoxin-like"/>
    <property type="match status" value="1"/>
</dbReference>
<dbReference type="Proteomes" id="UP001152320">
    <property type="component" value="Chromosome 19"/>
</dbReference>
<dbReference type="InterPro" id="IPR004045">
    <property type="entry name" value="Glutathione_S-Trfase_N"/>
</dbReference>
<evidence type="ECO:0000256" key="1">
    <source>
        <dbReference type="ARBA" id="ARBA00004496"/>
    </source>
</evidence>
<keyword evidence="9" id="KW-1185">Reference proteome</keyword>
<dbReference type="SFLD" id="SFLDG01153">
    <property type="entry name" value="Main.4:_Theta-like"/>
    <property type="match status" value="1"/>
</dbReference>
<dbReference type="InterPro" id="IPR051369">
    <property type="entry name" value="GST_Theta"/>
</dbReference>
<dbReference type="GO" id="GO:0006749">
    <property type="term" value="P:glutathione metabolic process"/>
    <property type="evidence" value="ECO:0007669"/>
    <property type="project" value="TreeGrafter"/>
</dbReference>
<dbReference type="PANTHER" id="PTHR43917:SF8">
    <property type="entry name" value="GH16740P-RELATED"/>
    <property type="match status" value="1"/>
</dbReference>
<comment type="caution">
    <text evidence="8">The sequence shown here is derived from an EMBL/GenBank/DDBJ whole genome shotgun (WGS) entry which is preliminary data.</text>
</comment>
<dbReference type="InterPro" id="IPR040077">
    <property type="entry name" value="GST_C_Theta"/>
</dbReference>
<comment type="catalytic activity">
    <reaction evidence="5">
        <text>RX + glutathione = an S-substituted glutathione + a halide anion + H(+)</text>
        <dbReference type="Rhea" id="RHEA:16437"/>
        <dbReference type="ChEBI" id="CHEBI:15378"/>
        <dbReference type="ChEBI" id="CHEBI:16042"/>
        <dbReference type="ChEBI" id="CHEBI:17792"/>
        <dbReference type="ChEBI" id="CHEBI:57925"/>
        <dbReference type="ChEBI" id="CHEBI:90779"/>
        <dbReference type="EC" id="2.5.1.18"/>
    </reaction>
</comment>
<protein>
    <submittedName>
        <fullName evidence="8">Glutathione S-transferase theta-1</fullName>
    </submittedName>
</protein>